<reference evidence="10 11" key="1">
    <citation type="submission" date="2020-11" db="EMBL/GenBank/DDBJ databases">
        <authorList>
            <person name="Lassalle F."/>
        </authorList>
    </citation>
    <scope>NUCLEOTIDE SEQUENCE [LARGE SCALE GENOMIC DNA]</scope>
    <source>
        <strain evidence="10 11">AB21</strain>
    </source>
</reference>
<dbReference type="Pfam" id="PF02397">
    <property type="entry name" value="Bac_transf"/>
    <property type="match status" value="1"/>
</dbReference>
<comment type="subcellular location">
    <subcellularLocation>
        <location evidence="1">Membrane</location>
        <topology evidence="1">Multi-pass membrane protein</topology>
    </subcellularLocation>
</comment>
<organism evidence="10 11">
    <name type="scientific">Pseudorhizobium halotolerans</name>
    <dbReference type="NCBI Taxonomy" id="1233081"/>
    <lineage>
        <taxon>Bacteria</taxon>
        <taxon>Pseudomonadati</taxon>
        <taxon>Pseudomonadota</taxon>
        <taxon>Alphaproteobacteria</taxon>
        <taxon>Hyphomicrobiales</taxon>
        <taxon>Rhizobiaceae</taxon>
        <taxon>Rhizobium/Agrobacterium group</taxon>
        <taxon>Pseudorhizobium</taxon>
    </lineage>
</organism>
<keyword evidence="6 8" id="KW-0472">Membrane</keyword>
<evidence type="ECO:0000256" key="5">
    <source>
        <dbReference type="ARBA" id="ARBA00022989"/>
    </source>
</evidence>
<feature type="domain" description="Bacterial sugar transferase" evidence="9">
    <location>
        <begin position="289"/>
        <end position="471"/>
    </location>
</feature>
<comment type="caution">
    <text evidence="10">The sequence shown here is derived from an EMBL/GenBank/DDBJ whole genome shotgun (WGS) entry which is preliminary data.</text>
</comment>
<dbReference type="InterPro" id="IPR017475">
    <property type="entry name" value="EPS_sugar_tfrase"/>
</dbReference>
<keyword evidence="3" id="KW-0808">Transferase</keyword>
<accession>A0ABM8PWJ9</accession>
<feature type="transmembrane region" description="Helical" evidence="8">
    <location>
        <begin position="65"/>
        <end position="88"/>
    </location>
</feature>
<evidence type="ECO:0000256" key="4">
    <source>
        <dbReference type="ARBA" id="ARBA00022692"/>
    </source>
</evidence>
<dbReference type="Proteomes" id="UP000601041">
    <property type="component" value="Unassembled WGS sequence"/>
</dbReference>
<evidence type="ECO:0000256" key="1">
    <source>
        <dbReference type="ARBA" id="ARBA00004141"/>
    </source>
</evidence>
<comment type="similarity">
    <text evidence="2">Belongs to the bacterial sugar transferase family.</text>
</comment>
<protein>
    <submittedName>
        <fullName evidence="10">Polyprenyl glycosylphosphotransferase</fullName>
    </submittedName>
</protein>
<keyword evidence="4 8" id="KW-0812">Transmembrane</keyword>
<dbReference type="NCBIfam" id="TIGR03025">
    <property type="entry name" value="EPS_sugtrans"/>
    <property type="match status" value="1"/>
</dbReference>
<dbReference type="EMBL" id="CABFWE030000011">
    <property type="protein sequence ID" value="CAD7052339.1"/>
    <property type="molecule type" value="Genomic_DNA"/>
</dbReference>
<evidence type="ECO:0000256" key="3">
    <source>
        <dbReference type="ARBA" id="ARBA00022679"/>
    </source>
</evidence>
<feature type="transmembrane region" description="Helical" evidence="8">
    <location>
        <begin position="29"/>
        <end position="53"/>
    </location>
</feature>
<evidence type="ECO:0000256" key="7">
    <source>
        <dbReference type="ARBA" id="ARBA00023169"/>
    </source>
</evidence>
<sequence length="479" mass="53928">MAGDVQSHLGRIYRANGQTSSFEGLAYNAIGWIVAGVDFLFLLVTTAAGFVLYEEFTFNLDADPFRYIGIGLVMAMGFVLAMHGAQGYRPEAILSQRRQIRLICVLIPAALGFLLTVIFFLKLGASLSRGSIIVSTALWIIGLISLRSFWRWFLPVAVSHGTFGRRRLLLICSEDFPVWKFQDQAIRTGTTVAEVVRIRDDGSIGEDQLTRVATKPQPHLDEIVILWRDAEIGVLDAHLRLLQRSTLPVNIAFEAIIGAVVSHPKHKIGGLTCFQTQRPPFTTYESMVKRLFDIAFSVIALISLAPLITFVALAVKLDSPGPVFFRQVRKGYGGRPFQIVKFRSMTVQENGVEVRQARRGDPRVTRVGSFIRSTSIDELPQFWNVLKGEMSVVGPRPHAVAHDDFFDDQIGPYIFRRHVKPGLTGWAQVNNCRGETPNLQKMEERVALDLWYINNWSMMLDLKIVCRTVFQLHDYRAAY</sequence>
<gene>
    <name evidence="10" type="ORF">RHAB21_04433</name>
</gene>
<evidence type="ECO:0000256" key="8">
    <source>
        <dbReference type="SAM" id="Phobius"/>
    </source>
</evidence>
<dbReference type="RefSeq" id="WP_142589521.1">
    <property type="nucleotide sequence ID" value="NZ_CABFWE030000011.1"/>
</dbReference>
<proteinExistence type="inferred from homology"/>
<evidence type="ECO:0000313" key="11">
    <source>
        <dbReference type="Proteomes" id="UP000601041"/>
    </source>
</evidence>
<evidence type="ECO:0000313" key="10">
    <source>
        <dbReference type="EMBL" id="CAD7052339.1"/>
    </source>
</evidence>
<feature type="transmembrane region" description="Helical" evidence="8">
    <location>
        <begin position="127"/>
        <end position="146"/>
    </location>
</feature>
<keyword evidence="11" id="KW-1185">Reference proteome</keyword>
<feature type="transmembrane region" description="Helical" evidence="8">
    <location>
        <begin position="294"/>
        <end position="315"/>
    </location>
</feature>
<evidence type="ECO:0000256" key="2">
    <source>
        <dbReference type="ARBA" id="ARBA00006464"/>
    </source>
</evidence>
<dbReference type="PANTHER" id="PTHR30576">
    <property type="entry name" value="COLANIC BIOSYNTHESIS UDP-GLUCOSE LIPID CARRIER TRANSFERASE"/>
    <property type="match status" value="1"/>
</dbReference>
<dbReference type="InterPro" id="IPR003362">
    <property type="entry name" value="Bact_transf"/>
</dbReference>
<feature type="transmembrane region" description="Helical" evidence="8">
    <location>
        <begin position="100"/>
        <end position="121"/>
    </location>
</feature>
<evidence type="ECO:0000256" key="6">
    <source>
        <dbReference type="ARBA" id="ARBA00023136"/>
    </source>
</evidence>
<evidence type="ECO:0000259" key="9">
    <source>
        <dbReference type="Pfam" id="PF02397"/>
    </source>
</evidence>
<dbReference type="PANTHER" id="PTHR30576:SF21">
    <property type="entry name" value="UDP-GLUCOSE:UNDECAPRENYL-PHOSPHATE GLUCOSE-1-PHOSPHATE TRANSFERASE"/>
    <property type="match status" value="1"/>
</dbReference>
<keyword evidence="7" id="KW-0270">Exopolysaccharide synthesis</keyword>
<keyword evidence="5 8" id="KW-1133">Transmembrane helix</keyword>
<name>A0ABM8PWJ9_9HYPH</name>